<evidence type="ECO:0000313" key="3">
    <source>
        <dbReference type="Proteomes" id="UP001428341"/>
    </source>
</evidence>
<dbReference type="InterPro" id="IPR055411">
    <property type="entry name" value="LRR_FXL15/At3g58940/PEG3-like"/>
</dbReference>
<dbReference type="Pfam" id="PF24758">
    <property type="entry name" value="LRR_At5g56370"/>
    <property type="match status" value="1"/>
</dbReference>
<name>A0AAP0N1F0_9ROSI</name>
<dbReference type="AlphaFoldDB" id="A0AAP0N1F0"/>
<protein>
    <recommendedName>
        <fullName evidence="1">F-box/LRR-repeat protein 15/At3g58940/PEG3-like LRR domain-containing protein</fullName>
    </recommendedName>
</protein>
<comment type="caution">
    <text evidence="2">The sequence shown here is derived from an EMBL/GenBank/DDBJ whole genome shotgun (WGS) entry which is preliminary data.</text>
</comment>
<dbReference type="SUPFAM" id="SSF52047">
    <property type="entry name" value="RNI-like"/>
    <property type="match status" value="1"/>
</dbReference>
<accession>A0AAP0N1F0</accession>
<dbReference type="EMBL" id="JBCGBO010000001">
    <property type="protein sequence ID" value="KAK9229402.1"/>
    <property type="molecule type" value="Genomic_DNA"/>
</dbReference>
<keyword evidence="3" id="KW-1185">Reference proteome</keyword>
<dbReference type="InterPro" id="IPR053772">
    <property type="entry name" value="At1g61320/At1g61330-like"/>
</dbReference>
<feature type="domain" description="F-box/LRR-repeat protein 15/At3g58940/PEG3-like LRR" evidence="1">
    <location>
        <begin position="113"/>
        <end position="207"/>
    </location>
</feature>
<dbReference type="Gene3D" id="3.80.10.10">
    <property type="entry name" value="Ribonuclease Inhibitor"/>
    <property type="match status" value="1"/>
</dbReference>
<dbReference type="InterPro" id="IPR032675">
    <property type="entry name" value="LRR_dom_sf"/>
</dbReference>
<evidence type="ECO:0000259" key="1">
    <source>
        <dbReference type="Pfam" id="PF24758"/>
    </source>
</evidence>
<evidence type="ECO:0000313" key="2">
    <source>
        <dbReference type="EMBL" id="KAK9229402.1"/>
    </source>
</evidence>
<dbReference type="PANTHER" id="PTHR34145:SF51">
    <property type="entry name" value="FBD DOMAIN-CONTAINING PROTEIN"/>
    <property type="match status" value="1"/>
</dbReference>
<sequence>MILLACGEFKLKVYLIWYAQRFEGVDNLAPQENCQEGGVGSANYSRIIKGDNDILADDEFPFDRRLDDRDPYWSQSLAQMSASSVAGRNELRKLTVKTYGSEAALNFANRCISYAIERNVEELEVEHLRRLDTWNSLPQMVLRSKSIKVLTLQNYKLESLGNDDVKLLSLRKLHLSDVYADDQVMNNLFAQSPLLQHLEFVRYNNLVNVSSCKNLKHLDLCDGSYTDEWLNSQISGLPLLEQLYISLCNNIESITISSLRLKKLIINTCESTSKTFRLSQSRSSRLLSNLRQSCLSAAWVCCAKQLSRDICFSSPYDIYDSQWYVKYCELLARFHKLSKVLILRTYNSSIVNAGSYLAMLRMDPKLYGIVRVIGEFRQILPHPLSGAKHLNFTASIAEPKIAVAIFMDFLLWISPHVETFTYKQQPVYEGGTAQCCKSLPVSCWEHCVKRVEIKVITIYMERNITTEEVDRSSKAESFIFEGQNILEKIDGLAAGSGWVF</sequence>
<proteinExistence type="predicted"/>
<dbReference type="Proteomes" id="UP001428341">
    <property type="component" value="Unassembled WGS sequence"/>
</dbReference>
<gene>
    <name evidence="2" type="ORF">WN944_022364</name>
</gene>
<dbReference type="PANTHER" id="PTHR34145">
    <property type="entry name" value="OS02G0105600 PROTEIN"/>
    <property type="match status" value="1"/>
</dbReference>
<organism evidence="2 3">
    <name type="scientific">Citrus x changshan-huyou</name>
    <dbReference type="NCBI Taxonomy" id="2935761"/>
    <lineage>
        <taxon>Eukaryota</taxon>
        <taxon>Viridiplantae</taxon>
        <taxon>Streptophyta</taxon>
        <taxon>Embryophyta</taxon>
        <taxon>Tracheophyta</taxon>
        <taxon>Spermatophyta</taxon>
        <taxon>Magnoliopsida</taxon>
        <taxon>eudicotyledons</taxon>
        <taxon>Gunneridae</taxon>
        <taxon>Pentapetalae</taxon>
        <taxon>rosids</taxon>
        <taxon>malvids</taxon>
        <taxon>Sapindales</taxon>
        <taxon>Rutaceae</taxon>
        <taxon>Aurantioideae</taxon>
        <taxon>Citrus</taxon>
    </lineage>
</organism>
<reference evidence="2 3" key="1">
    <citation type="submission" date="2024-05" db="EMBL/GenBank/DDBJ databases">
        <title>Haplotype-resolved chromosome-level genome assembly of Huyou (Citrus changshanensis).</title>
        <authorList>
            <person name="Miao C."/>
            <person name="Chen W."/>
            <person name="Wu Y."/>
            <person name="Wang L."/>
            <person name="Zhao S."/>
            <person name="Grierson D."/>
            <person name="Xu C."/>
            <person name="Chen K."/>
        </authorList>
    </citation>
    <scope>NUCLEOTIDE SEQUENCE [LARGE SCALE GENOMIC DNA]</scope>
    <source>
        <strain evidence="2">01-14</strain>
        <tissue evidence="2">Leaf</tissue>
    </source>
</reference>